<dbReference type="Pfam" id="PF11006">
    <property type="entry name" value="DUF2845"/>
    <property type="match status" value="2"/>
</dbReference>
<evidence type="ECO:0008006" key="3">
    <source>
        <dbReference type="Google" id="ProtNLM"/>
    </source>
</evidence>
<evidence type="ECO:0000313" key="2">
    <source>
        <dbReference type="Proteomes" id="UP000001060"/>
    </source>
</evidence>
<sequence>MGKIMKLTLYRYISLGLFILPFSLFADTQSYYCPQNHGYINLGMTPDQVIAACGQPISQQESNQPVLQKIPMQQLIYNNAGASNAYAGVWQVPGTTPAGSGSAYYNVWSIPQPNSGAQLEVDVVNQKVKYIKLNGSNSNAVSICSGANIQPGDPIQKVYYSCGSPTVTNNTYINEVVPTAQKPQVWIYQPGQYQSAVTMTFVNGKLYSIQ</sequence>
<dbReference type="EMBL" id="FN650140">
    <property type="protein sequence ID" value="CBJ11242.1"/>
    <property type="molecule type" value="Genomic_DNA"/>
</dbReference>
<reference evidence="1 2" key="1">
    <citation type="journal article" date="2010" name="PLoS Genet.">
        <title>Analysis of the Legionella longbeachae genome and transcriptome uncovers unique strategies to cause Legionnaires' disease.</title>
        <authorList>
            <person name="Cazalet C."/>
            <person name="Gomez-Valero L."/>
            <person name="Rusniok C."/>
            <person name="Lomma M."/>
            <person name="Dervins-Ravault D."/>
            <person name="Newton H."/>
            <person name="Sansom F."/>
            <person name="Jarraud S."/>
            <person name="Zidane N."/>
            <person name="Ma L."/>
            <person name="Bouchier C."/>
            <person name="Etienne J."/>
            <person name="Hartland E."/>
            <person name="Buchrieser C."/>
        </authorList>
    </citation>
    <scope>NUCLEOTIDE SEQUENCE [LARGE SCALE GENOMIC DNA]</scope>
    <source>
        <strain evidence="1 2">NSW150</strain>
    </source>
</reference>
<keyword evidence="2" id="KW-1185">Reference proteome</keyword>
<accession>D3HQS2</accession>
<dbReference type="eggNOG" id="ENOG5030SY2">
    <property type="taxonomic scope" value="Bacteria"/>
</dbReference>
<protein>
    <recommendedName>
        <fullName evidence="3">DUF2845 domain-containing protein</fullName>
    </recommendedName>
</protein>
<dbReference type="AlphaFoldDB" id="D3HQS2"/>
<proteinExistence type="predicted"/>
<evidence type="ECO:0000313" key="1">
    <source>
        <dbReference type="EMBL" id="CBJ11242.1"/>
    </source>
</evidence>
<dbReference type="HOGENOM" id="CLU_1364808_0_0_6"/>
<dbReference type="Proteomes" id="UP000001060">
    <property type="component" value="Chromosome"/>
</dbReference>
<gene>
    <name evidence="1" type="ordered locus">LLO_0896</name>
</gene>
<dbReference type="STRING" id="661367.LLO_0896"/>
<dbReference type="KEGG" id="llo:LLO_0896"/>
<organism evidence="1 2">
    <name type="scientific">Legionella longbeachae serogroup 1 (strain NSW150)</name>
    <dbReference type="NCBI Taxonomy" id="661367"/>
    <lineage>
        <taxon>Bacteria</taxon>
        <taxon>Pseudomonadati</taxon>
        <taxon>Pseudomonadota</taxon>
        <taxon>Gammaproteobacteria</taxon>
        <taxon>Legionellales</taxon>
        <taxon>Legionellaceae</taxon>
        <taxon>Legionella</taxon>
    </lineage>
</organism>
<name>D3HQS2_LEGLN</name>
<dbReference type="InterPro" id="IPR021268">
    <property type="entry name" value="DUF2845"/>
</dbReference>